<name>A0A7W6J7Q0_9HYPH</name>
<keyword evidence="1" id="KW-0805">Transcription regulation</keyword>
<evidence type="ECO:0000259" key="3">
    <source>
        <dbReference type="PROSITE" id="PS01124"/>
    </source>
</evidence>
<reference evidence="4 5" key="1">
    <citation type="submission" date="2020-08" db="EMBL/GenBank/DDBJ databases">
        <title>Genomic Encyclopedia of Type Strains, Phase IV (KMG-IV): sequencing the most valuable type-strain genomes for metagenomic binning, comparative biology and taxonomic classification.</title>
        <authorList>
            <person name="Goeker M."/>
        </authorList>
    </citation>
    <scope>NUCLEOTIDE SEQUENCE [LARGE SCALE GENOMIC DNA]</scope>
    <source>
        <strain evidence="4 5">DSM 29853</strain>
    </source>
</reference>
<evidence type="ECO:0000313" key="5">
    <source>
        <dbReference type="Proteomes" id="UP000528286"/>
    </source>
</evidence>
<dbReference type="GO" id="GO:0003700">
    <property type="term" value="F:DNA-binding transcription factor activity"/>
    <property type="evidence" value="ECO:0007669"/>
    <property type="project" value="InterPro"/>
</dbReference>
<dbReference type="Proteomes" id="UP000528286">
    <property type="component" value="Unassembled WGS sequence"/>
</dbReference>
<dbReference type="PANTHER" id="PTHR43130">
    <property type="entry name" value="ARAC-FAMILY TRANSCRIPTIONAL REGULATOR"/>
    <property type="match status" value="1"/>
</dbReference>
<dbReference type="RefSeq" id="WP_183366701.1">
    <property type="nucleotide sequence ID" value="NZ_JACIEZ010000004.1"/>
</dbReference>
<dbReference type="GO" id="GO:0043565">
    <property type="term" value="F:sequence-specific DNA binding"/>
    <property type="evidence" value="ECO:0007669"/>
    <property type="project" value="InterPro"/>
</dbReference>
<dbReference type="InterPro" id="IPR029062">
    <property type="entry name" value="Class_I_gatase-like"/>
</dbReference>
<dbReference type="InterPro" id="IPR009057">
    <property type="entry name" value="Homeodomain-like_sf"/>
</dbReference>
<dbReference type="Gene3D" id="3.40.50.880">
    <property type="match status" value="1"/>
</dbReference>
<dbReference type="CDD" id="cd03136">
    <property type="entry name" value="GATase1_AraC_ArgR_like"/>
    <property type="match status" value="1"/>
</dbReference>
<comment type="caution">
    <text evidence="4">The sequence shown here is derived from an EMBL/GenBank/DDBJ whole genome shotgun (WGS) entry which is preliminary data.</text>
</comment>
<dbReference type="AlphaFoldDB" id="A0A7W6J7Q0"/>
<organism evidence="4 5">
    <name type="scientific">Gellertiella hungarica</name>
    <dbReference type="NCBI Taxonomy" id="1572859"/>
    <lineage>
        <taxon>Bacteria</taxon>
        <taxon>Pseudomonadati</taxon>
        <taxon>Pseudomonadota</taxon>
        <taxon>Alphaproteobacteria</taxon>
        <taxon>Hyphomicrobiales</taxon>
        <taxon>Rhizobiaceae</taxon>
        <taxon>Gellertiella</taxon>
    </lineage>
</organism>
<dbReference type="SMART" id="SM00342">
    <property type="entry name" value="HTH_ARAC"/>
    <property type="match status" value="1"/>
</dbReference>
<dbReference type="SUPFAM" id="SSF46689">
    <property type="entry name" value="Homeodomain-like"/>
    <property type="match status" value="1"/>
</dbReference>
<evidence type="ECO:0000313" key="4">
    <source>
        <dbReference type="EMBL" id="MBB4065418.1"/>
    </source>
</evidence>
<dbReference type="PANTHER" id="PTHR43130:SF3">
    <property type="entry name" value="HTH-TYPE TRANSCRIPTIONAL REGULATOR RV1931C"/>
    <property type="match status" value="1"/>
</dbReference>
<keyword evidence="5" id="KW-1185">Reference proteome</keyword>
<dbReference type="InterPro" id="IPR052158">
    <property type="entry name" value="INH-QAR"/>
</dbReference>
<dbReference type="InterPro" id="IPR018060">
    <property type="entry name" value="HTH_AraC"/>
</dbReference>
<evidence type="ECO:0000256" key="2">
    <source>
        <dbReference type="ARBA" id="ARBA00023163"/>
    </source>
</evidence>
<proteinExistence type="predicted"/>
<feature type="domain" description="HTH araC/xylS-type" evidence="3">
    <location>
        <begin position="259"/>
        <end position="357"/>
    </location>
</feature>
<evidence type="ECO:0000256" key="1">
    <source>
        <dbReference type="ARBA" id="ARBA00023015"/>
    </source>
</evidence>
<keyword evidence="2" id="KW-0804">Transcription</keyword>
<dbReference type="PROSITE" id="PS01124">
    <property type="entry name" value="HTH_ARAC_FAMILY_2"/>
    <property type="match status" value="1"/>
</dbReference>
<gene>
    <name evidence="4" type="ORF">GGR23_002619</name>
</gene>
<dbReference type="Gene3D" id="1.10.10.60">
    <property type="entry name" value="Homeodomain-like"/>
    <property type="match status" value="1"/>
</dbReference>
<sequence>MTVAAISHSEFRGRGAGLCLEEKSATPRPAEPPVLAGQAGVAVTFLLIPGFCLFSVSAAIEAFEHANRLAQRQVYRWRFVSVQDRHVESDAGISLECGTDIGLELHGLRPFERTDILFLSSDRPASQILTVKVKRYLQEVYRAGARLIGAGRGTLLLAETGFLNGARCAAHWQYLPEFDARYPRVEVDCRLYDVGDRITTCAGQTATLDLAMSLVRQDLGAEIASQLCNHHVVEQVRPARHRQRRPDTSSIKISNPRLAAAISIMKANIVQPLPLTVLVRQLGMSRRQVERLFELEGQQAPARFYLHVRLEEAQMLLQKSDLPIVDIGKACGFVSASHFSKCYRRRFGHSPKREREQDDD</sequence>
<accession>A0A7W6J7Q0</accession>
<dbReference type="SUPFAM" id="SSF52317">
    <property type="entry name" value="Class I glutamine amidotransferase-like"/>
    <property type="match status" value="1"/>
</dbReference>
<protein>
    <submittedName>
        <fullName evidence="4">AraC family carnitine catabolism transcriptional activator</fullName>
    </submittedName>
</protein>
<dbReference type="EMBL" id="JACIEZ010000004">
    <property type="protein sequence ID" value="MBB4065418.1"/>
    <property type="molecule type" value="Genomic_DNA"/>
</dbReference>
<dbReference type="Pfam" id="PF12833">
    <property type="entry name" value="HTH_18"/>
    <property type="match status" value="1"/>
</dbReference>